<sequence length="399" mass="43766">MKRKHFISLIALLLLFTACGTKKSADAGKAQVYTCPMHPQIVQHGPGACPICGMDLVPVSEMNNKQELMLNESQIALANITTLEIGNSNLDNYKRLNGKLAIDPQRTVYISSRVGGRIEQLYVKETGVPVRKGQPLYKIYSEQLAGLQQEYLIAAAQTAAFPDNARFKQIEAAARQKLLLYDVSAHTLDQLKQQKKTDPYITYTAAIDGVVAALPVSEGQYVAEGNTVMQLENYDALWVEADVYPAELSQVSIGKKVKVAVSGWENQPLEMQVDFITPALQTGTQLAQVRGTIPNTNHQWQPGMQANIYLPAASSSNVLTLPVNAVIRDQKGTHVWLKKGGNRFVPRIIKTGTENADQVEITEGLQAGDAVVVTGAYLLYSEYVLKKGADPLSHNTHKH</sequence>
<proteinExistence type="inferred from homology"/>
<feature type="domain" description="Multidrug resistance protein MdtA-like C-terminal permuted SH3" evidence="7">
    <location>
        <begin position="317"/>
        <end position="376"/>
    </location>
</feature>
<reference evidence="8 9" key="1">
    <citation type="submission" date="2016-10" db="EMBL/GenBank/DDBJ databases">
        <authorList>
            <person name="de Groot N.N."/>
        </authorList>
    </citation>
    <scope>NUCLEOTIDE SEQUENCE [LARGE SCALE GENOMIC DNA]</scope>
    <source>
        <strain evidence="8 9">DSM 21039</strain>
    </source>
</reference>
<dbReference type="AlphaFoldDB" id="A0A1H7QG03"/>
<evidence type="ECO:0000256" key="2">
    <source>
        <dbReference type="ARBA" id="ARBA00022448"/>
    </source>
</evidence>
<dbReference type="PANTHER" id="PTHR30097:SF4">
    <property type="entry name" value="SLR6042 PROTEIN"/>
    <property type="match status" value="1"/>
</dbReference>
<evidence type="ECO:0000256" key="1">
    <source>
        <dbReference type="ARBA" id="ARBA00009477"/>
    </source>
</evidence>
<dbReference type="Gene3D" id="2.40.50.100">
    <property type="match status" value="1"/>
</dbReference>
<gene>
    <name evidence="8" type="ORF">SAMN04488505_102340</name>
</gene>
<dbReference type="GO" id="GO:0015679">
    <property type="term" value="P:plasma membrane copper ion transport"/>
    <property type="evidence" value="ECO:0007669"/>
    <property type="project" value="TreeGrafter"/>
</dbReference>
<feature type="signal peptide" evidence="3">
    <location>
        <begin position="1"/>
        <end position="24"/>
    </location>
</feature>
<dbReference type="Pfam" id="PF25919">
    <property type="entry name" value="BSH_CusB"/>
    <property type="match status" value="1"/>
</dbReference>
<dbReference type="PROSITE" id="PS51257">
    <property type="entry name" value="PROKAR_LIPOPROTEIN"/>
    <property type="match status" value="1"/>
</dbReference>
<feature type="domain" description="CusB-like beta-barrel" evidence="6">
    <location>
        <begin position="237"/>
        <end position="312"/>
    </location>
</feature>
<evidence type="ECO:0000259" key="5">
    <source>
        <dbReference type="Pfam" id="PF25919"/>
    </source>
</evidence>
<dbReference type="GO" id="GO:0022857">
    <property type="term" value="F:transmembrane transporter activity"/>
    <property type="evidence" value="ECO:0007669"/>
    <property type="project" value="InterPro"/>
</dbReference>
<dbReference type="GO" id="GO:0030288">
    <property type="term" value="C:outer membrane-bounded periplasmic space"/>
    <property type="evidence" value="ECO:0007669"/>
    <property type="project" value="TreeGrafter"/>
</dbReference>
<dbReference type="GO" id="GO:0060003">
    <property type="term" value="P:copper ion export"/>
    <property type="evidence" value="ECO:0007669"/>
    <property type="project" value="TreeGrafter"/>
</dbReference>
<dbReference type="PANTHER" id="PTHR30097">
    <property type="entry name" value="CATION EFFLUX SYSTEM PROTEIN CUSB"/>
    <property type="match status" value="1"/>
</dbReference>
<dbReference type="InterPro" id="IPR045800">
    <property type="entry name" value="HMBD"/>
</dbReference>
<dbReference type="Pfam" id="PF25954">
    <property type="entry name" value="Beta-barrel_RND_2"/>
    <property type="match status" value="1"/>
</dbReference>
<dbReference type="InterPro" id="IPR051909">
    <property type="entry name" value="MFP_Cation_Efflux"/>
</dbReference>
<evidence type="ECO:0000313" key="8">
    <source>
        <dbReference type="EMBL" id="SEL47040.1"/>
    </source>
</evidence>
<protein>
    <submittedName>
        <fullName evidence="8">Membrane fusion protein, Cu(I)/Ag(I) efflux system</fullName>
    </submittedName>
</protein>
<dbReference type="NCBIfam" id="TIGR01730">
    <property type="entry name" value="RND_mfp"/>
    <property type="match status" value="1"/>
</dbReference>
<keyword evidence="9" id="KW-1185">Reference proteome</keyword>
<dbReference type="Pfam" id="PF19335">
    <property type="entry name" value="HMBD"/>
    <property type="match status" value="1"/>
</dbReference>
<dbReference type="InterPro" id="IPR006143">
    <property type="entry name" value="RND_pump_MFP"/>
</dbReference>
<feature type="chain" id="PRO_5011548059" evidence="3">
    <location>
        <begin position="25"/>
        <end position="399"/>
    </location>
</feature>
<dbReference type="Gene3D" id="1.10.287.470">
    <property type="entry name" value="Helix hairpin bin"/>
    <property type="match status" value="1"/>
</dbReference>
<dbReference type="Pfam" id="PF25967">
    <property type="entry name" value="RND-MFP_C"/>
    <property type="match status" value="1"/>
</dbReference>
<dbReference type="OrthoDB" id="9806939at2"/>
<name>A0A1H7QG03_9BACT</name>
<dbReference type="GO" id="GO:0016020">
    <property type="term" value="C:membrane"/>
    <property type="evidence" value="ECO:0007669"/>
    <property type="project" value="InterPro"/>
</dbReference>
<accession>A0A1H7QG03</accession>
<dbReference type="InterPro" id="IPR058627">
    <property type="entry name" value="MdtA-like_C"/>
</dbReference>
<evidence type="ECO:0000313" key="9">
    <source>
        <dbReference type="Proteomes" id="UP000198984"/>
    </source>
</evidence>
<feature type="domain" description="CusB-like barrel-sandwich hybrid" evidence="5">
    <location>
        <begin position="109"/>
        <end position="231"/>
    </location>
</feature>
<dbReference type="SUPFAM" id="SSF111369">
    <property type="entry name" value="HlyD-like secretion proteins"/>
    <property type="match status" value="1"/>
</dbReference>
<dbReference type="InterPro" id="IPR058792">
    <property type="entry name" value="Beta-barrel_RND_2"/>
</dbReference>
<organism evidence="8 9">
    <name type="scientific">Chitinophaga rupis</name>
    <dbReference type="NCBI Taxonomy" id="573321"/>
    <lineage>
        <taxon>Bacteria</taxon>
        <taxon>Pseudomonadati</taxon>
        <taxon>Bacteroidota</taxon>
        <taxon>Chitinophagia</taxon>
        <taxon>Chitinophagales</taxon>
        <taxon>Chitinophagaceae</taxon>
        <taxon>Chitinophaga</taxon>
    </lineage>
</organism>
<dbReference type="EMBL" id="FOBB01000002">
    <property type="protein sequence ID" value="SEL47040.1"/>
    <property type="molecule type" value="Genomic_DNA"/>
</dbReference>
<keyword evidence="3" id="KW-0732">Signal</keyword>
<dbReference type="GO" id="GO:0046914">
    <property type="term" value="F:transition metal ion binding"/>
    <property type="evidence" value="ECO:0007669"/>
    <property type="project" value="TreeGrafter"/>
</dbReference>
<dbReference type="RefSeq" id="WP_089909410.1">
    <property type="nucleotide sequence ID" value="NZ_FOBB01000002.1"/>
</dbReference>
<evidence type="ECO:0000259" key="4">
    <source>
        <dbReference type="Pfam" id="PF19335"/>
    </source>
</evidence>
<evidence type="ECO:0000256" key="3">
    <source>
        <dbReference type="SAM" id="SignalP"/>
    </source>
</evidence>
<evidence type="ECO:0000259" key="6">
    <source>
        <dbReference type="Pfam" id="PF25954"/>
    </source>
</evidence>
<dbReference type="FunFam" id="2.40.420.20:FF:000006">
    <property type="entry name" value="RND family efflux transporter MFP subunit"/>
    <property type="match status" value="1"/>
</dbReference>
<evidence type="ECO:0000259" key="7">
    <source>
        <dbReference type="Pfam" id="PF25967"/>
    </source>
</evidence>
<dbReference type="Gene3D" id="2.40.420.20">
    <property type="match status" value="1"/>
</dbReference>
<dbReference type="Gene3D" id="2.40.30.170">
    <property type="match status" value="1"/>
</dbReference>
<dbReference type="Proteomes" id="UP000198984">
    <property type="component" value="Unassembled WGS sequence"/>
</dbReference>
<comment type="similarity">
    <text evidence="1">Belongs to the membrane fusion protein (MFP) (TC 8.A.1) family.</text>
</comment>
<feature type="domain" description="Heavy metal binding" evidence="4">
    <location>
        <begin position="32"/>
        <end position="59"/>
    </location>
</feature>
<keyword evidence="2" id="KW-0813">Transport</keyword>
<dbReference type="InterPro" id="IPR058790">
    <property type="entry name" value="BSH_CusB"/>
</dbReference>
<dbReference type="STRING" id="573321.SAMN04488505_102340"/>